<feature type="chain" id="PRO_5044329115" description="NTF2-like domain-containing protein" evidence="1">
    <location>
        <begin position="17"/>
        <end position="202"/>
    </location>
</feature>
<evidence type="ECO:0000313" key="4">
    <source>
        <dbReference type="Proteomes" id="UP000803884"/>
    </source>
</evidence>
<evidence type="ECO:0000259" key="2">
    <source>
        <dbReference type="Pfam" id="PF26534"/>
    </source>
</evidence>
<organism evidence="3 4">
    <name type="scientific">Cladosporium halotolerans</name>
    <dbReference type="NCBI Taxonomy" id="1052096"/>
    <lineage>
        <taxon>Eukaryota</taxon>
        <taxon>Fungi</taxon>
        <taxon>Dikarya</taxon>
        <taxon>Ascomycota</taxon>
        <taxon>Pezizomycotina</taxon>
        <taxon>Dothideomycetes</taxon>
        <taxon>Dothideomycetidae</taxon>
        <taxon>Cladosporiales</taxon>
        <taxon>Cladosporiaceae</taxon>
        <taxon>Cladosporium</taxon>
    </lineage>
</organism>
<dbReference type="GeneID" id="96006747"/>
<proteinExistence type="predicted"/>
<comment type="caution">
    <text evidence="3">The sequence shown here is derived from an EMBL/GenBank/DDBJ whole genome shotgun (WGS) entry which is preliminary data.</text>
</comment>
<dbReference type="RefSeq" id="XP_069229698.1">
    <property type="nucleotide sequence ID" value="XM_069373909.1"/>
</dbReference>
<keyword evidence="1" id="KW-0732">Signal</keyword>
<feature type="signal peptide" evidence="1">
    <location>
        <begin position="1"/>
        <end position="16"/>
    </location>
</feature>
<dbReference type="Proteomes" id="UP000803884">
    <property type="component" value="Unassembled WGS sequence"/>
</dbReference>
<reference evidence="3 4" key="1">
    <citation type="journal article" date="2020" name="Microbiol. Resour. Announc.">
        <title>Draft Genome Sequence of a Cladosporium Species Isolated from the Mesophotic Ascidian Didemnum maculosum.</title>
        <authorList>
            <person name="Gioti A."/>
            <person name="Siaperas R."/>
            <person name="Nikolaivits E."/>
            <person name="Le Goff G."/>
            <person name="Ouazzani J."/>
            <person name="Kotoulas G."/>
            <person name="Topakas E."/>
        </authorList>
    </citation>
    <scope>NUCLEOTIDE SEQUENCE [LARGE SCALE GENOMIC DNA]</scope>
    <source>
        <strain evidence="3 4">TM138-S3</strain>
    </source>
</reference>
<dbReference type="Pfam" id="PF26534">
    <property type="entry name" value="NTF2_7"/>
    <property type="match status" value="1"/>
</dbReference>
<accession>A0AB34KTH2</accession>
<evidence type="ECO:0000256" key="1">
    <source>
        <dbReference type="SAM" id="SignalP"/>
    </source>
</evidence>
<dbReference type="AlphaFoldDB" id="A0AB34KTH2"/>
<keyword evidence="4" id="KW-1185">Reference proteome</keyword>
<feature type="domain" description="NTF2-like" evidence="2">
    <location>
        <begin position="36"/>
        <end position="179"/>
    </location>
</feature>
<gene>
    <name evidence="3" type="ORF">WHR41_05304</name>
</gene>
<protein>
    <recommendedName>
        <fullName evidence="2">NTF2-like domain-containing protein</fullName>
    </recommendedName>
</protein>
<evidence type="ECO:0000313" key="3">
    <source>
        <dbReference type="EMBL" id="KAL1586593.1"/>
    </source>
</evidence>
<dbReference type="InterPro" id="IPR058645">
    <property type="entry name" value="NTF2-like_dom_7"/>
</dbReference>
<sequence>MRFIFALAALAATAAAAPWANWGVSHGLNYPRTTSNCMSDSDATKVANNFKTLIAAYSDSFSNKTMAVDFVDYSDSVMELINGGCEGPEVLGTAVFSSRAEFQAGQGAQPPIPFEIIKTWNACSAVTIRWQSAQTPQLVTGIIVIEVVKNADKKASQKWLIKTVYSEFNSGAWLVNLDVFNPPVCPAPPPPTSTPSRRMLFV</sequence>
<dbReference type="EMBL" id="JAAQHG020000014">
    <property type="protein sequence ID" value="KAL1586593.1"/>
    <property type="molecule type" value="Genomic_DNA"/>
</dbReference>
<name>A0AB34KTH2_9PEZI</name>